<dbReference type="EMBL" id="AOIB01000036">
    <property type="protein sequence ID" value="ELY54603.1"/>
    <property type="molecule type" value="Genomic_DNA"/>
</dbReference>
<feature type="transmembrane region" description="Helical" evidence="1">
    <location>
        <begin position="229"/>
        <end position="250"/>
    </location>
</feature>
<dbReference type="InterPro" id="IPR000326">
    <property type="entry name" value="PAP2/HPO"/>
</dbReference>
<evidence type="ECO:0000313" key="4">
    <source>
        <dbReference type="Proteomes" id="UP000011688"/>
    </source>
</evidence>
<accession>L9X1Z9</accession>
<dbReference type="PANTHER" id="PTHR14969:SF13">
    <property type="entry name" value="AT30094P"/>
    <property type="match status" value="1"/>
</dbReference>
<dbReference type="InterPro" id="IPR036938">
    <property type="entry name" value="PAP2/HPO_sf"/>
</dbReference>
<feature type="domain" description="Phosphatidic acid phosphatase type 2/haloperoxidase" evidence="2">
    <location>
        <begin position="61"/>
        <end position="170"/>
    </location>
</feature>
<dbReference type="PANTHER" id="PTHR14969">
    <property type="entry name" value="SPHINGOSINE-1-PHOSPHATE PHOSPHOHYDROLASE"/>
    <property type="match status" value="1"/>
</dbReference>
<name>L9X1Z9_9EURY</name>
<feature type="transmembrane region" description="Helical" evidence="1">
    <location>
        <begin position="130"/>
        <end position="149"/>
    </location>
</feature>
<dbReference type="SUPFAM" id="SSF48317">
    <property type="entry name" value="Acid phosphatase/Vanadium-dependent haloperoxidase"/>
    <property type="match status" value="1"/>
</dbReference>
<feature type="transmembrane region" description="Helical" evidence="1">
    <location>
        <begin position="177"/>
        <end position="193"/>
    </location>
</feature>
<evidence type="ECO:0000256" key="1">
    <source>
        <dbReference type="SAM" id="Phobius"/>
    </source>
</evidence>
<keyword evidence="4" id="KW-1185">Reference proteome</keyword>
<feature type="transmembrane region" description="Helical" evidence="1">
    <location>
        <begin position="101"/>
        <end position="123"/>
    </location>
</feature>
<dbReference type="Gene3D" id="1.20.144.10">
    <property type="entry name" value="Phosphatidic acid phosphatase type 2/haloperoxidase"/>
    <property type="match status" value="1"/>
</dbReference>
<dbReference type="eggNOG" id="arCOG03058">
    <property type="taxonomic scope" value="Archaea"/>
</dbReference>
<dbReference type="RefSeq" id="WP_005558896.1">
    <property type="nucleotide sequence ID" value="NZ_AOIB01000036.1"/>
</dbReference>
<comment type="caution">
    <text evidence="3">The sequence shown here is derived from an EMBL/GenBank/DDBJ whole genome shotgun (WGS) entry which is preliminary data.</text>
</comment>
<gene>
    <name evidence="3" type="ORF">C491_18414</name>
</gene>
<protein>
    <submittedName>
        <fullName evidence="3">PA-phosphatase-like phosphoesterase</fullName>
    </submittedName>
</protein>
<proteinExistence type="predicted"/>
<dbReference type="OrthoDB" id="10182at2157"/>
<evidence type="ECO:0000259" key="2">
    <source>
        <dbReference type="SMART" id="SM00014"/>
    </source>
</evidence>
<keyword evidence="1" id="KW-0812">Transmembrane</keyword>
<keyword evidence="1" id="KW-0472">Membrane</keyword>
<dbReference type="AlphaFoldDB" id="L9X1Z9"/>
<feature type="transmembrane region" description="Helical" evidence="1">
    <location>
        <begin position="199"/>
        <end position="217"/>
    </location>
</feature>
<feature type="transmembrane region" description="Helical" evidence="1">
    <location>
        <begin position="61"/>
        <end position="81"/>
    </location>
</feature>
<organism evidence="3 4">
    <name type="scientific">Natronococcus amylolyticus DSM 10524</name>
    <dbReference type="NCBI Taxonomy" id="1227497"/>
    <lineage>
        <taxon>Archaea</taxon>
        <taxon>Methanobacteriati</taxon>
        <taxon>Methanobacteriota</taxon>
        <taxon>Stenosarchaea group</taxon>
        <taxon>Halobacteria</taxon>
        <taxon>Halobacteriales</taxon>
        <taxon>Natrialbaceae</taxon>
        <taxon>Natronococcus</taxon>
    </lineage>
</organism>
<reference evidence="3 4" key="1">
    <citation type="journal article" date="2014" name="PLoS Genet.">
        <title>Phylogenetically driven sequencing of extremely halophilic archaea reveals strategies for static and dynamic osmo-response.</title>
        <authorList>
            <person name="Becker E.A."/>
            <person name="Seitzer P.M."/>
            <person name="Tritt A."/>
            <person name="Larsen D."/>
            <person name="Krusor M."/>
            <person name="Yao A.I."/>
            <person name="Wu D."/>
            <person name="Madern D."/>
            <person name="Eisen J.A."/>
            <person name="Darling A.E."/>
            <person name="Facciotti M.T."/>
        </authorList>
    </citation>
    <scope>NUCLEOTIDE SEQUENCE [LARGE SCALE GENOMIC DNA]</scope>
    <source>
        <strain evidence="3 4">DSM 10524</strain>
    </source>
</reference>
<evidence type="ECO:0000313" key="3">
    <source>
        <dbReference type="EMBL" id="ELY54603.1"/>
    </source>
</evidence>
<dbReference type="Pfam" id="PF01569">
    <property type="entry name" value="PAP2"/>
    <property type="match status" value="1"/>
</dbReference>
<sequence length="278" mass="28731">MIRRALETPLFDPSVNETIRTAVPDPLRPIVEAVTHLGDPATVLVVALGFAWIGSSRERGARVLAVALVAFAVTNGLKGVFVLERPVEQLAFAADDYGGYAFPSGHALGAAAVYGAVAIAAEWSRPRRRYAVAGLLIVLVALSRVVLGVHYVGDVVAGAAIGIGIAVGVLWLPTIDPGRLFALAGAFAAISYATPARAFMPATVGAALGAVGAWYALERRPTRLEGSHSAFGLAALAMVAVRLLSTTQGIHWSLELGGYAIAVAVAVASALGPHRTPE</sequence>
<feature type="transmembrane region" description="Helical" evidence="1">
    <location>
        <begin position="155"/>
        <end position="172"/>
    </location>
</feature>
<dbReference type="SMART" id="SM00014">
    <property type="entry name" value="acidPPc"/>
    <property type="match status" value="1"/>
</dbReference>
<dbReference type="Proteomes" id="UP000011688">
    <property type="component" value="Unassembled WGS sequence"/>
</dbReference>
<keyword evidence="1" id="KW-1133">Transmembrane helix</keyword>
<feature type="transmembrane region" description="Helical" evidence="1">
    <location>
        <begin position="256"/>
        <end position="273"/>
    </location>
</feature>